<accession>A0A8S4QRX5</accession>
<protein>
    <submittedName>
        <fullName evidence="1">Jg27822 protein</fullName>
    </submittedName>
</protein>
<name>A0A8S4QRX5_9NEOP</name>
<dbReference type="AlphaFoldDB" id="A0A8S4QRX5"/>
<dbReference type="OrthoDB" id="5419617at2759"/>
<proteinExistence type="predicted"/>
<keyword evidence="2" id="KW-1185">Reference proteome</keyword>
<gene>
    <name evidence="1" type="primary">jg27822</name>
    <name evidence="1" type="ORF">PAEG_LOCUS3524</name>
</gene>
<dbReference type="Proteomes" id="UP000838756">
    <property type="component" value="Unassembled WGS sequence"/>
</dbReference>
<dbReference type="EMBL" id="CAKXAJ010011353">
    <property type="protein sequence ID" value="CAH2213092.1"/>
    <property type="molecule type" value="Genomic_DNA"/>
</dbReference>
<evidence type="ECO:0000313" key="2">
    <source>
        <dbReference type="Proteomes" id="UP000838756"/>
    </source>
</evidence>
<comment type="caution">
    <text evidence="1">The sequence shown here is derived from an EMBL/GenBank/DDBJ whole genome shotgun (WGS) entry which is preliminary data.</text>
</comment>
<sequence length="81" mass="9438">MLRCRGEAEQRAAYLGSPVSLAEALGDLSGLLSFWSELGWLEWSDSAGRYQWHYVQRNVPADQVQRQAQGRRRRRSRWCNL</sequence>
<evidence type="ECO:0000313" key="1">
    <source>
        <dbReference type="EMBL" id="CAH2213092.1"/>
    </source>
</evidence>
<reference evidence="1" key="1">
    <citation type="submission" date="2022-03" db="EMBL/GenBank/DDBJ databases">
        <authorList>
            <person name="Lindestad O."/>
        </authorList>
    </citation>
    <scope>NUCLEOTIDE SEQUENCE</scope>
</reference>
<organism evidence="1 2">
    <name type="scientific">Pararge aegeria aegeria</name>
    <dbReference type="NCBI Taxonomy" id="348720"/>
    <lineage>
        <taxon>Eukaryota</taxon>
        <taxon>Metazoa</taxon>
        <taxon>Ecdysozoa</taxon>
        <taxon>Arthropoda</taxon>
        <taxon>Hexapoda</taxon>
        <taxon>Insecta</taxon>
        <taxon>Pterygota</taxon>
        <taxon>Neoptera</taxon>
        <taxon>Endopterygota</taxon>
        <taxon>Lepidoptera</taxon>
        <taxon>Glossata</taxon>
        <taxon>Ditrysia</taxon>
        <taxon>Papilionoidea</taxon>
        <taxon>Nymphalidae</taxon>
        <taxon>Satyrinae</taxon>
        <taxon>Satyrini</taxon>
        <taxon>Parargina</taxon>
        <taxon>Pararge</taxon>
    </lineage>
</organism>